<reference evidence="3 4" key="1">
    <citation type="journal article" date="2011" name="J. Bacteriol.">
        <title>Genome sequence of the 1,4-dioxane-degrading Pseudonocardia dioxanivorans strain CB1190.</title>
        <authorList>
            <person name="Sales C.M."/>
            <person name="Mahendra S."/>
            <person name="Grostern A."/>
            <person name="Parales R.E."/>
            <person name="Goodwin L.A."/>
            <person name="Woyke T."/>
            <person name="Nolan M."/>
            <person name="Lapidus A."/>
            <person name="Chertkov O."/>
            <person name="Ovchinnikova G."/>
            <person name="Sczyrba A."/>
            <person name="Alvarez-Cohen L."/>
        </authorList>
    </citation>
    <scope>NUCLEOTIDE SEQUENCE [LARGE SCALE GENOMIC DNA]</scope>
    <source>
        <strain evidence="4">ATCC 55486 / DSM 44775 / JCM 13855 / CB1190</strain>
    </source>
</reference>
<dbReference type="OrthoDB" id="4570063at2"/>
<feature type="compositionally biased region" description="Low complexity" evidence="1">
    <location>
        <begin position="18"/>
        <end position="43"/>
    </location>
</feature>
<dbReference type="KEGG" id="pdx:Psed_2791"/>
<dbReference type="RefSeq" id="WP_013674915.1">
    <property type="nucleotide sequence ID" value="NC_015312.1"/>
</dbReference>
<feature type="region of interest" description="Disordered" evidence="1">
    <location>
        <begin position="1"/>
        <end position="114"/>
    </location>
</feature>
<dbReference type="InterPro" id="IPR040891">
    <property type="entry name" value="HEPN_SAV_6107"/>
</dbReference>
<sequence>MRSSAVVPTSGTAGAGSPGRPAAEPAAEAAEPAGSPSPRSRGGQTVLPFVPPPRRRAPGRGPGGEARSRTVGPAGRPDGDPPVPDGTGGDRAGGRGARPTARRPSAAGAPTSRHATSLLRQAQEGLAEAHRLDDPLLRYPAAYLSALRAAAAVLAMRARPQPRRGGTRNVWDLLAGVAPEFGEWAMFFASCSATRAAAEAGLTRLVGRRDADDLLRQAEQFVALVAAGIPAR</sequence>
<gene>
    <name evidence="3" type="ordered locus">Psed_2791</name>
</gene>
<name>F4CL62_PSEUX</name>
<protein>
    <recommendedName>
        <fullName evidence="2">SAV-6107-like HEPN domain-containing protein</fullName>
    </recommendedName>
</protein>
<proteinExistence type="predicted"/>
<evidence type="ECO:0000313" key="4">
    <source>
        <dbReference type="Proteomes" id="UP000007809"/>
    </source>
</evidence>
<dbReference type="HOGENOM" id="CLU_1194086_0_0_11"/>
<feature type="compositionally biased region" description="Low complexity" evidence="1">
    <location>
        <begin position="97"/>
        <end position="113"/>
    </location>
</feature>
<dbReference type="Proteomes" id="UP000007809">
    <property type="component" value="Chromosome"/>
</dbReference>
<feature type="domain" description="SAV-6107-like HEPN" evidence="2">
    <location>
        <begin position="129"/>
        <end position="225"/>
    </location>
</feature>
<evidence type="ECO:0000256" key="1">
    <source>
        <dbReference type="SAM" id="MobiDB-lite"/>
    </source>
</evidence>
<dbReference type="AlphaFoldDB" id="F4CL62"/>
<accession>F4CL62</accession>
<dbReference type="EMBL" id="CP002593">
    <property type="protein sequence ID" value="AEA24991.1"/>
    <property type="molecule type" value="Genomic_DNA"/>
</dbReference>
<dbReference type="Pfam" id="PF18726">
    <property type="entry name" value="HEPN_SAV_6107"/>
    <property type="match status" value="1"/>
</dbReference>
<organism evidence="3 4">
    <name type="scientific">Pseudonocardia dioxanivorans (strain ATCC 55486 / DSM 44775 / JCM 13855 / CB1190)</name>
    <dbReference type="NCBI Taxonomy" id="675635"/>
    <lineage>
        <taxon>Bacteria</taxon>
        <taxon>Bacillati</taxon>
        <taxon>Actinomycetota</taxon>
        <taxon>Actinomycetes</taxon>
        <taxon>Pseudonocardiales</taxon>
        <taxon>Pseudonocardiaceae</taxon>
        <taxon>Pseudonocardia</taxon>
    </lineage>
</organism>
<keyword evidence="4" id="KW-1185">Reference proteome</keyword>
<dbReference type="eggNOG" id="ENOG5032S47">
    <property type="taxonomic scope" value="Bacteria"/>
</dbReference>
<evidence type="ECO:0000313" key="3">
    <source>
        <dbReference type="EMBL" id="AEA24991.1"/>
    </source>
</evidence>
<evidence type="ECO:0000259" key="2">
    <source>
        <dbReference type="Pfam" id="PF18726"/>
    </source>
</evidence>
<dbReference type="STRING" id="675635.Psed_2791"/>
<feature type="compositionally biased region" description="Gly residues" evidence="1">
    <location>
        <begin position="86"/>
        <end position="96"/>
    </location>
</feature>